<comment type="caution">
    <text evidence="1">The sequence shown here is derived from an EMBL/GenBank/DDBJ whole genome shotgun (WGS) entry which is preliminary data.</text>
</comment>
<gene>
    <name evidence="1" type="ORF">C2G38_2214945</name>
</gene>
<evidence type="ECO:0000313" key="1">
    <source>
        <dbReference type="EMBL" id="RIB07265.1"/>
    </source>
</evidence>
<accession>A0A397UAC7</accession>
<name>A0A397UAC7_9GLOM</name>
<dbReference type="Gene3D" id="3.30.710.10">
    <property type="entry name" value="Potassium Channel Kv1.1, Chain A"/>
    <property type="match status" value="1"/>
</dbReference>
<dbReference type="Proteomes" id="UP000266673">
    <property type="component" value="Unassembled WGS sequence"/>
</dbReference>
<organism evidence="1 2">
    <name type="scientific">Gigaspora rosea</name>
    <dbReference type="NCBI Taxonomy" id="44941"/>
    <lineage>
        <taxon>Eukaryota</taxon>
        <taxon>Fungi</taxon>
        <taxon>Fungi incertae sedis</taxon>
        <taxon>Mucoromycota</taxon>
        <taxon>Glomeromycotina</taxon>
        <taxon>Glomeromycetes</taxon>
        <taxon>Diversisporales</taxon>
        <taxon>Gigasporaceae</taxon>
        <taxon>Gigaspora</taxon>
    </lineage>
</organism>
<protein>
    <submittedName>
        <fullName evidence="1">Uncharacterized protein</fullName>
    </submittedName>
</protein>
<reference evidence="1 2" key="1">
    <citation type="submission" date="2018-06" db="EMBL/GenBank/DDBJ databases">
        <title>Comparative genomics reveals the genomic features of Rhizophagus irregularis, R. cerebriforme, R. diaphanum and Gigaspora rosea, and their symbiotic lifestyle signature.</title>
        <authorList>
            <person name="Morin E."/>
            <person name="San Clemente H."/>
            <person name="Chen E.C.H."/>
            <person name="De La Providencia I."/>
            <person name="Hainaut M."/>
            <person name="Kuo A."/>
            <person name="Kohler A."/>
            <person name="Murat C."/>
            <person name="Tang N."/>
            <person name="Roy S."/>
            <person name="Loubradou J."/>
            <person name="Henrissat B."/>
            <person name="Grigoriev I.V."/>
            <person name="Corradi N."/>
            <person name="Roux C."/>
            <person name="Martin F.M."/>
        </authorList>
    </citation>
    <scope>NUCLEOTIDE SEQUENCE [LARGE SCALE GENOMIC DNA]</scope>
    <source>
        <strain evidence="1 2">DAOM 194757</strain>
    </source>
</reference>
<dbReference type="InterPro" id="IPR011333">
    <property type="entry name" value="SKP1/BTB/POZ_sf"/>
</dbReference>
<proteinExistence type="predicted"/>
<dbReference type="EMBL" id="QKWP01001685">
    <property type="protein sequence ID" value="RIB07265.1"/>
    <property type="molecule type" value="Genomic_DNA"/>
</dbReference>
<evidence type="ECO:0000313" key="2">
    <source>
        <dbReference type="Proteomes" id="UP000266673"/>
    </source>
</evidence>
<keyword evidence="2" id="KW-1185">Reference proteome</keyword>
<sequence length="151" mass="17947">MAIMKMIEMILEFLEMHCSQMSVKFLKRFSNDFSQLPENEYDYNVVNEVGKQHNKQLLRYLKSFSFRYIYTGVISFENVENSTKFDILISSDKLDFDELVEYIQTYLIDNNASCLRLNFAQVHNASFEIDSRFVQIQVIYKVVFRFDLNGP</sequence>
<dbReference type="AlphaFoldDB" id="A0A397UAC7"/>